<gene>
    <name evidence="3" type="ORF">OIE82_17850</name>
</gene>
<proteinExistence type="predicted"/>
<organism evidence="3">
    <name type="scientific">Streptomyces althioticus</name>
    <dbReference type="NCBI Taxonomy" id="83380"/>
    <lineage>
        <taxon>Bacteria</taxon>
        <taxon>Bacillati</taxon>
        <taxon>Actinomycetota</taxon>
        <taxon>Actinomycetes</taxon>
        <taxon>Kitasatosporales</taxon>
        <taxon>Streptomycetaceae</taxon>
        <taxon>Streptomyces</taxon>
        <taxon>Streptomyces althioticus group</taxon>
    </lineage>
</organism>
<protein>
    <recommendedName>
        <fullName evidence="4">Lipoprotein</fullName>
    </recommendedName>
</protein>
<sequence>MPRHAGGRARASRRARATALAGVAAACALTLPLAVACAGQDDGRNHPSSGPDDLRPISVPEEGAAGIRAEKRGAPDGRVPGGHAPERGATDIRVPENGDAPVRVPTADEALPGAPVSTALRCGPALSSPDGVEAQTCVVVRGEDVWARTYYRNTTGAPLDAALSLLGPDGHSVRSRCVAGAGDDPSLCETPRVRLEGEPLRYTAVAEFAAHAGGAREGRLLLRAGSNSPSGRGE</sequence>
<evidence type="ECO:0008006" key="4">
    <source>
        <dbReference type="Google" id="ProtNLM"/>
    </source>
</evidence>
<dbReference type="EMBL" id="CP109207">
    <property type="protein sequence ID" value="WUU54903.1"/>
    <property type="molecule type" value="Genomic_DNA"/>
</dbReference>
<evidence type="ECO:0000313" key="3">
    <source>
        <dbReference type="EMBL" id="WUU54903.1"/>
    </source>
</evidence>
<accession>A0ABZ1Y953</accession>
<dbReference type="RefSeq" id="WP_395759002.1">
    <property type="nucleotide sequence ID" value="NZ_CP109207.1"/>
</dbReference>
<feature type="compositionally biased region" description="Basic and acidic residues" evidence="1">
    <location>
        <begin position="84"/>
        <end position="96"/>
    </location>
</feature>
<keyword evidence="2" id="KW-0732">Signal</keyword>
<feature type="chain" id="PRO_5046017158" description="Lipoprotein" evidence="2">
    <location>
        <begin position="37"/>
        <end position="234"/>
    </location>
</feature>
<evidence type="ECO:0000256" key="1">
    <source>
        <dbReference type="SAM" id="MobiDB-lite"/>
    </source>
</evidence>
<reference evidence="3" key="1">
    <citation type="submission" date="2022-10" db="EMBL/GenBank/DDBJ databases">
        <title>The complete genomes of actinobacterial strains from the NBC collection.</title>
        <authorList>
            <person name="Joergensen T.S."/>
            <person name="Alvarez Arevalo M."/>
            <person name="Sterndorff E.B."/>
            <person name="Faurdal D."/>
            <person name="Vuksanovic O."/>
            <person name="Mourched A.-S."/>
            <person name="Charusanti P."/>
            <person name="Shaw S."/>
            <person name="Blin K."/>
            <person name="Weber T."/>
        </authorList>
    </citation>
    <scope>NUCLEOTIDE SEQUENCE [LARGE SCALE GENOMIC DNA]</scope>
    <source>
        <strain evidence="3">NBC 01686</strain>
    </source>
</reference>
<feature type="signal peptide" evidence="2">
    <location>
        <begin position="1"/>
        <end position="36"/>
    </location>
</feature>
<evidence type="ECO:0000256" key="2">
    <source>
        <dbReference type="SAM" id="SignalP"/>
    </source>
</evidence>
<dbReference type="PROSITE" id="PS51257">
    <property type="entry name" value="PROKAR_LIPOPROTEIN"/>
    <property type="match status" value="1"/>
</dbReference>
<feature type="region of interest" description="Disordered" evidence="1">
    <location>
        <begin position="38"/>
        <end position="97"/>
    </location>
</feature>
<name>A0ABZ1Y953_9ACTN</name>